<dbReference type="RefSeq" id="WP_145399375.1">
    <property type="nucleotide sequence ID" value="NZ_VLKU01000011.1"/>
</dbReference>
<dbReference type="PANTHER" id="PTHR42905:SF16">
    <property type="entry name" value="CARBOXYPHOSPHONOENOLPYRUVATE PHOSPHONOMUTASE-LIKE PROTEIN (AFU_ORTHOLOGUE AFUA_5G07230)"/>
    <property type="match status" value="1"/>
</dbReference>
<gene>
    <name evidence="1" type="ORF">IQ24_03299</name>
</gene>
<comment type="caution">
    <text evidence="1">The sequence shown here is derived from an EMBL/GenBank/DDBJ whole genome shotgun (WGS) entry which is preliminary data.</text>
</comment>
<name>A0A562NG53_9RHOB</name>
<dbReference type="AlphaFoldDB" id="A0A562NG53"/>
<evidence type="ECO:0000313" key="2">
    <source>
        <dbReference type="Proteomes" id="UP000316225"/>
    </source>
</evidence>
<dbReference type="GO" id="GO:0016829">
    <property type="term" value="F:lyase activity"/>
    <property type="evidence" value="ECO:0007669"/>
    <property type="project" value="UniProtKB-KW"/>
</dbReference>
<dbReference type="InterPro" id="IPR015813">
    <property type="entry name" value="Pyrv/PenolPyrv_kinase-like_dom"/>
</dbReference>
<keyword evidence="2" id="KW-1185">Reference proteome</keyword>
<dbReference type="Proteomes" id="UP000316225">
    <property type="component" value="Unassembled WGS sequence"/>
</dbReference>
<dbReference type="InterPro" id="IPR040442">
    <property type="entry name" value="Pyrv_kinase-like_dom_sf"/>
</dbReference>
<dbReference type="OrthoDB" id="9785398at2"/>
<dbReference type="SUPFAM" id="SSF51621">
    <property type="entry name" value="Phosphoenolpyruvate/pyruvate domain"/>
    <property type="match status" value="1"/>
</dbReference>
<evidence type="ECO:0000313" key="1">
    <source>
        <dbReference type="EMBL" id="TWI31074.1"/>
    </source>
</evidence>
<proteinExistence type="predicted"/>
<dbReference type="CDD" id="cd00377">
    <property type="entry name" value="ICL_PEPM"/>
    <property type="match status" value="1"/>
</dbReference>
<dbReference type="InterPro" id="IPR039556">
    <property type="entry name" value="ICL/PEPM"/>
</dbReference>
<keyword evidence="1" id="KW-0456">Lyase</keyword>
<dbReference type="EMBL" id="VLKU01000011">
    <property type="protein sequence ID" value="TWI31074.1"/>
    <property type="molecule type" value="Genomic_DNA"/>
</dbReference>
<dbReference type="PANTHER" id="PTHR42905">
    <property type="entry name" value="PHOSPHOENOLPYRUVATE CARBOXYLASE"/>
    <property type="match status" value="1"/>
</dbReference>
<sequence>MSNFKNLHIPGTPLVLWNIWDAGSARAVAGAGAPAVATGSVSVAGAMGYPDGQALPLDLLLTICTRIAASVEVPLSVDFESGYAEDPVELAENAARLTDTGAQGCNFEDGIPPEAGIRPLKAQMPRIKALRDGAPGLFLNARTDLFLQNPADAHAALLPEAVTRARAYADAGADGFFAPGLVAPALIEALCRDSPLPVNVMKTPSAPDIMALAKLGVARISYGPFPWREAMVDLAHRFQAQTGAVAGQDAKKA</sequence>
<dbReference type="Pfam" id="PF13714">
    <property type="entry name" value="PEP_mutase"/>
    <property type="match status" value="1"/>
</dbReference>
<dbReference type="Gene3D" id="3.20.20.60">
    <property type="entry name" value="Phosphoenolpyruvate-binding domains"/>
    <property type="match status" value="1"/>
</dbReference>
<organism evidence="1 2">
    <name type="scientific">Paracoccus sulfuroxidans</name>
    <dbReference type="NCBI Taxonomy" id="384678"/>
    <lineage>
        <taxon>Bacteria</taxon>
        <taxon>Pseudomonadati</taxon>
        <taxon>Pseudomonadota</taxon>
        <taxon>Alphaproteobacteria</taxon>
        <taxon>Rhodobacterales</taxon>
        <taxon>Paracoccaceae</taxon>
        <taxon>Paracoccus</taxon>
    </lineage>
</organism>
<reference evidence="1 2" key="1">
    <citation type="journal article" date="2015" name="Stand. Genomic Sci.">
        <title>Genomic Encyclopedia of Bacterial and Archaeal Type Strains, Phase III: the genomes of soil and plant-associated and newly described type strains.</title>
        <authorList>
            <person name="Whitman W.B."/>
            <person name="Woyke T."/>
            <person name="Klenk H.P."/>
            <person name="Zhou Y."/>
            <person name="Lilburn T.G."/>
            <person name="Beck B.J."/>
            <person name="De Vos P."/>
            <person name="Vandamme P."/>
            <person name="Eisen J.A."/>
            <person name="Garrity G."/>
            <person name="Hugenholtz P."/>
            <person name="Kyrpides N.C."/>
        </authorList>
    </citation>
    <scope>NUCLEOTIDE SEQUENCE [LARGE SCALE GENOMIC DNA]</scope>
    <source>
        <strain evidence="1 2">CGMCC 1.5364</strain>
    </source>
</reference>
<accession>A0A562NG53</accession>
<protein>
    <submittedName>
        <fullName evidence="1">2-methylisocitrate lyase-like PEP mutase family enzyme</fullName>
    </submittedName>
</protein>